<dbReference type="Proteomes" id="UP000681967">
    <property type="component" value="Unassembled WGS sequence"/>
</dbReference>
<feature type="non-terminal residue" evidence="1">
    <location>
        <position position="28"/>
    </location>
</feature>
<gene>
    <name evidence="1" type="ORF">BYL167_LOCUS71395</name>
</gene>
<dbReference type="EMBL" id="CAJOBH010255305">
    <property type="protein sequence ID" value="CAF5146882.1"/>
    <property type="molecule type" value="Genomic_DNA"/>
</dbReference>
<accession>A0A8S3G1S6</accession>
<reference evidence="1" key="1">
    <citation type="submission" date="2021-02" db="EMBL/GenBank/DDBJ databases">
        <authorList>
            <person name="Nowell W R."/>
        </authorList>
    </citation>
    <scope>NUCLEOTIDE SEQUENCE</scope>
</reference>
<evidence type="ECO:0000313" key="1">
    <source>
        <dbReference type="EMBL" id="CAF5146882.1"/>
    </source>
</evidence>
<protein>
    <submittedName>
        <fullName evidence="1">Uncharacterized protein</fullName>
    </submittedName>
</protein>
<comment type="caution">
    <text evidence="1">The sequence shown here is derived from an EMBL/GenBank/DDBJ whole genome shotgun (WGS) entry which is preliminary data.</text>
</comment>
<sequence length="28" mass="3280">MMNIETLLQAAQILENQQSIPPKKRLDR</sequence>
<proteinExistence type="predicted"/>
<evidence type="ECO:0000313" key="2">
    <source>
        <dbReference type="Proteomes" id="UP000681967"/>
    </source>
</evidence>
<organism evidence="1 2">
    <name type="scientific">Rotaria magnacalcarata</name>
    <dbReference type="NCBI Taxonomy" id="392030"/>
    <lineage>
        <taxon>Eukaryota</taxon>
        <taxon>Metazoa</taxon>
        <taxon>Spiralia</taxon>
        <taxon>Gnathifera</taxon>
        <taxon>Rotifera</taxon>
        <taxon>Eurotatoria</taxon>
        <taxon>Bdelloidea</taxon>
        <taxon>Philodinida</taxon>
        <taxon>Philodinidae</taxon>
        <taxon>Rotaria</taxon>
    </lineage>
</organism>
<name>A0A8S3G1S6_9BILA</name>
<dbReference type="AlphaFoldDB" id="A0A8S3G1S6"/>